<reference evidence="3" key="1">
    <citation type="submission" date="2017-01" db="EMBL/GenBank/DDBJ databases">
        <authorList>
            <person name="Wang Y."/>
            <person name="White M."/>
            <person name="Kvist S."/>
            <person name="Moncalvo J.-M."/>
        </authorList>
    </citation>
    <scope>NUCLEOTIDE SEQUENCE [LARGE SCALE GENOMIC DNA]</scope>
    <source>
        <strain evidence="3">COL-18-3</strain>
    </source>
</reference>
<protein>
    <submittedName>
        <fullName evidence="2">Maintenance of ploidy protein mob1</fullName>
    </submittedName>
</protein>
<dbReference type="Pfam" id="PF03637">
    <property type="entry name" value="Mob1_phocein"/>
    <property type="match status" value="1"/>
</dbReference>
<dbReference type="SMART" id="SM01388">
    <property type="entry name" value="Mob1_phocein"/>
    <property type="match status" value="1"/>
</dbReference>
<evidence type="ECO:0000313" key="2">
    <source>
        <dbReference type="EMBL" id="OMH79620.1"/>
    </source>
</evidence>
<name>A0A1R1PF42_ZANCU</name>
<comment type="caution">
    <text evidence="2">The sequence shown here is derived from an EMBL/GenBank/DDBJ whole genome shotgun (WGS) entry which is preliminary data.</text>
</comment>
<evidence type="ECO:0000313" key="3">
    <source>
        <dbReference type="Proteomes" id="UP000188320"/>
    </source>
</evidence>
<feature type="binding site" evidence="1">
    <location>
        <position position="159"/>
    </location>
    <ligand>
        <name>Zn(2+)</name>
        <dbReference type="ChEBI" id="CHEBI:29105"/>
    </ligand>
</feature>
<feature type="binding site" evidence="1">
    <location>
        <position position="71"/>
    </location>
    <ligand>
        <name>Zn(2+)</name>
        <dbReference type="ChEBI" id="CHEBI:29105"/>
    </ligand>
</feature>
<dbReference type="Gene3D" id="1.20.140.30">
    <property type="entry name" value="MOB kinase activator"/>
    <property type="match status" value="2"/>
</dbReference>
<feature type="binding site" evidence="1">
    <location>
        <position position="154"/>
    </location>
    <ligand>
        <name>Zn(2+)</name>
        <dbReference type="ChEBI" id="CHEBI:29105"/>
    </ligand>
</feature>
<sequence>MDKEGGEQAMLLDNDQWNMFERNHRGYDRGPATGSLKFQLRQFAEDTLGEDSLKLAVNLPEGEDKSEWIACHNTTCPTMSAGPKYEYLWVDRGEYVRPTRMPANAYISNLMRWINTLIDDETTFPVEKDARFDENFITEVASVVFKRLLRVYSHLYHHHFSAVCDAGLKSVLNTSFHHFVLFVTRFRLVSSREFAPVRDIVKAIM</sequence>
<feature type="binding site" evidence="1">
    <location>
        <position position="76"/>
    </location>
    <ligand>
        <name>Zn(2+)</name>
        <dbReference type="ChEBI" id="CHEBI:29105"/>
    </ligand>
</feature>
<evidence type="ECO:0000256" key="1">
    <source>
        <dbReference type="PIRSR" id="PIRSR605301-1"/>
    </source>
</evidence>
<proteinExistence type="predicted"/>
<dbReference type="SUPFAM" id="SSF101152">
    <property type="entry name" value="Mob1/phocein"/>
    <property type="match status" value="1"/>
</dbReference>
<dbReference type="InterPro" id="IPR005301">
    <property type="entry name" value="MOB_kinase_act_fam"/>
</dbReference>
<dbReference type="PANTHER" id="PTHR22599">
    <property type="entry name" value="MPS ONE BINDER KINASE ACTIVATOR-LIKE MOB"/>
    <property type="match status" value="1"/>
</dbReference>
<dbReference type="AlphaFoldDB" id="A0A1R1PF42"/>
<keyword evidence="1" id="KW-0479">Metal-binding</keyword>
<dbReference type="Proteomes" id="UP000188320">
    <property type="component" value="Unassembled WGS sequence"/>
</dbReference>
<gene>
    <name evidence="2" type="ORF">AX774_g6962</name>
</gene>
<dbReference type="EMBL" id="LSSK01001482">
    <property type="protein sequence ID" value="OMH79620.1"/>
    <property type="molecule type" value="Genomic_DNA"/>
</dbReference>
<dbReference type="InterPro" id="IPR036703">
    <property type="entry name" value="MOB_kinase_act_sf"/>
</dbReference>
<accession>A0A1R1PF42</accession>
<dbReference type="OrthoDB" id="8170117at2759"/>
<keyword evidence="1" id="KW-0862">Zinc</keyword>
<keyword evidence="3" id="KW-1185">Reference proteome</keyword>
<organism evidence="2 3">
    <name type="scientific">Zancudomyces culisetae</name>
    <name type="common">Gut fungus</name>
    <name type="synonym">Smittium culisetae</name>
    <dbReference type="NCBI Taxonomy" id="1213189"/>
    <lineage>
        <taxon>Eukaryota</taxon>
        <taxon>Fungi</taxon>
        <taxon>Fungi incertae sedis</taxon>
        <taxon>Zoopagomycota</taxon>
        <taxon>Kickxellomycotina</taxon>
        <taxon>Harpellomycetes</taxon>
        <taxon>Harpellales</taxon>
        <taxon>Legeriomycetaceae</taxon>
        <taxon>Zancudomyces</taxon>
    </lineage>
</organism>